<gene>
    <name evidence="2" type="ORF">TeGR_g12085</name>
</gene>
<protein>
    <submittedName>
        <fullName evidence="2">Uncharacterized protein</fullName>
    </submittedName>
</protein>
<evidence type="ECO:0000313" key="3">
    <source>
        <dbReference type="Proteomes" id="UP001165060"/>
    </source>
</evidence>
<name>A0ABQ6MN54_9STRA</name>
<keyword evidence="3" id="KW-1185">Reference proteome</keyword>
<comment type="caution">
    <text evidence="2">The sequence shown here is derived from an EMBL/GenBank/DDBJ whole genome shotgun (WGS) entry which is preliminary data.</text>
</comment>
<feature type="region of interest" description="Disordered" evidence="1">
    <location>
        <begin position="46"/>
        <end position="83"/>
    </location>
</feature>
<dbReference type="EMBL" id="BRYB01000379">
    <property type="protein sequence ID" value="GMI28866.1"/>
    <property type="molecule type" value="Genomic_DNA"/>
</dbReference>
<reference evidence="2 3" key="1">
    <citation type="journal article" date="2023" name="Commun. Biol.">
        <title>Genome analysis of Parmales, the sister group of diatoms, reveals the evolutionary specialization of diatoms from phago-mixotrophs to photoautotrophs.</title>
        <authorList>
            <person name="Ban H."/>
            <person name="Sato S."/>
            <person name="Yoshikawa S."/>
            <person name="Yamada K."/>
            <person name="Nakamura Y."/>
            <person name="Ichinomiya M."/>
            <person name="Sato N."/>
            <person name="Blanc-Mathieu R."/>
            <person name="Endo H."/>
            <person name="Kuwata A."/>
            <person name="Ogata H."/>
        </authorList>
    </citation>
    <scope>NUCLEOTIDE SEQUENCE [LARGE SCALE GENOMIC DNA]</scope>
</reference>
<proteinExistence type="predicted"/>
<organism evidence="2 3">
    <name type="scientific">Tetraparma gracilis</name>
    <dbReference type="NCBI Taxonomy" id="2962635"/>
    <lineage>
        <taxon>Eukaryota</taxon>
        <taxon>Sar</taxon>
        <taxon>Stramenopiles</taxon>
        <taxon>Ochrophyta</taxon>
        <taxon>Bolidophyceae</taxon>
        <taxon>Parmales</taxon>
        <taxon>Triparmaceae</taxon>
        <taxon>Tetraparma</taxon>
    </lineage>
</organism>
<feature type="non-terminal residue" evidence="2">
    <location>
        <position position="308"/>
    </location>
</feature>
<sequence length="308" mass="31888">METSFVSTVTVPHRASQIGGGPAHFPRGLPVPGTVHDVFAALRLPNPLSDPGPGRHPDLSELGIPSSALPAPPPPTSQPGPFASELLGLKGEALAADDLRAARLLHLAGQRVHALEDRAATLKEEEEAACGEEDFDKAGAAQAGRVAIEGELAALREKWGMGAGLEEVKFREINEMVAAGKGGEGLFLPCPDMPLDSLLLCLRAAFGSLPAEEVLKRITGNNPPLTPALLAAAVLGPAQRDHAAVIARVSHARQLLACFGEVPGTYLGAAMLGQIAGEAAEHGSTRVKAEGVGLWGDLVQGGVWGEEE</sequence>
<evidence type="ECO:0000313" key="2">
    <source>
        <dbReference type="EMBL" id="GMI28866.1"/>
    </source>
</evidence>
<evidence type="ECO:0000256" key="1">
    <source>
        <dbReference type="SAM" id="MobiDB-lite"/>
    </source>
</evidence>
<accession>A0ABQ6MN54</accession>
<dbReference type="Proteomes" id="UP001165060">
    <property type="component" value="Unassembled WGS sequence"/>
</dbReference>